<evidence type="ECO:0000313" key="3">
    <source>
        <dbReference type="EMBL" id="MFC7436313.1"/>
    </source>
</evidence>
<accession>A0ABW2RDX3</accession>
<feature type="transmembrane region" description="Helical" evidence="2">
    <location>
        <begin position="895"/>
        <end position="913"/>
    </location>
</feature>
<comment type="caution">
    <text evidence="3">The sequence shown here is derived from an EMBL/GenBank/DDBJ whole genome shotgun (WGS) entry which is preliminary data.</text>
</comment>
<evidence type="ECO:0000256" key="1">
    <source>
        <dbReference type="SAM" id="MobiDB-lite"/>
    </source>
</evidence>
<keyword evidence="2" id="KW-0472">Membrane</keyword>
<sequence>MNILPSKAPDAMPRQLHICLPTRQAWRCLLIDAQGRHLGSPDGFLKVRGFDSEPVDGVFYSAAQALDSRWGFIDTEGQWRVPPQYDDTRNAAPNGMARFRQNGLWGYIRMDGHVLIEARYEEARPFRHGVAAVKLPGKGWRFIDESGAFTGSKEHDELAEMGREGLAWAGKRDWAVKGGRRRIGFVDREGRWVIEPTFGYANPFGDHAVTAATLDHNHYGLIDTRGQWVLEPQRDWRIETFDDDGLASFLVAKGNHERGFINTQGQICIPSGRNVGEHRSCGLARAWTQYYRADGERMEPAAQLRMASDFRPDARVAIVRLDDVKAHNDQPAQTRNWALLHTDGRIVPMPPHLREPLTDADDRLHPEYLNTPWVTFIDHAGNLVWVDGEFQEQARVHLPPGQASLHTSAGEVWSTTTHDLGPVQPYYMPHTAQVLEHITEVAGVAPLAAQLCALIEDRLHQAASGQTLEPLPNPDDDDDDGDDDGYDEDEGDDTEDDDAHATDPDWRSTRRETRRMARLLRAERRLSRHYLGETHSADDHFLTGEWSDHSALLHDELRQILTDRYGPPDVLPEWAGWQESYFEPVGWAVPLAQPLPGDDGLLAEHRQLWVCLHHASDSGDGDVWWENWLLVAPSVDALALALRARAGQPGVPPAPDEAEAIDLVTRHPEALQALPREHLSSAVIDAALNASAWEVRSVPKRLMTTARYARAIAHNRLAFTQVPHDMLDEEVCLAHVDNSGWRLREVPEHLRTAAVCLRALRRSPSAREHVSPAILQELLDSGEEIPDPAQRAAELKASMENVLARTAELRAHPLIQLYSERPDKPFKRVGHALRLCGWVMKNLVFAKSKEPTEHRGLTGWLESRPLVAVMSNAVASILAILCHVLVVIDAWQLEGWMVATATGVLFGLAEPYWFWRAFFGGTPDIGLGLTALVPVLYVLLWVPLYRRIATTYARRLQLKQDASADDRDA</sequence>
<keyword evidence="2" id="KW-1133">Transmembrane helix</keyword>
<proteinExistence type="predicted"/>
<dbReference type="Pfam" id="PF14903">
    <property type="entry name" value="WG_beta_rep"/>
    <property type="match status" value="3"/>
</dbReference>
<feature type="compositionally biased region" description="Basic and acidic residues" evidence="1">
    <location>
        <begin position="499"/>
        <end position="510"/>
    </location>
</feature>
<keyword evidence="4" id="KW-1185">Reference proteome</keyword>
<keyword evidence="2" id="KW-0812">Transmembrane</keyword>
<dbReference type="RefSeq" id="WP_382259871.1">
    <property type="nucleotide sequence ID" value="NZ_JBHTBX010000016.1"/>
</dbReference>
<feature type="compositionally biased region" description="Acidic residues" evidence="1">
    <location>
        <begin position="474"/>
        <end position="498"/>
    </location>
</feature>
<evidence type="ECO:0000256" key="2">
    <source>
        <dbReference type="SAM" id="Phobius"/>
    </source>
</evidence>
<feature type="transmembrane region" description="Helical" evidence="2">
    <location>
        <begin position="925"/>
        <end position="945"/>
    </location>
</feature>
<gene>
    <name evidence="3" type="ORF">ACFQNJ_17525</name>
</gene>
<dbReference type="SUPFAM" id="SSF69360">
    <property type="entry name" value="Cell wall binding repeat"/>
    <property type="match status" value="1"/>
</dbReference>
<dbReference type="EMBL" id="JBHTBX010000016">
    <property type="protein sequence ID" value="MFC7436313.1"/>
    <property type="molecule type" value="Genomic_DNA"/>
</dbReference>
<feature type="transmembrane region" description="Helical" evidence="2">
    <location>
        <begin position="866"/>
        <end position="888"/>
    </location>
</feature>
<reference evidence="4" key="1">
    <citation type="journal article" date="2019" name="Int. J. Syst. Evol. Microbiol.">
        <title>The Global Catalogue of Microorganisms (GCM) 10K type strain sequencing project: providing services to taxonomists for standard genome sequencing and annotation.</title>
        <authorList>
            <consortium name="The Broad Institute Genomics Platform"/>
            <consortium name="The Broad Institute Genome Sequencing Center for Infectious Disease"/>
            <person name="Wu L."/>
            <person name="Ma J."/>
        </authorList>
    </citation>
    <scope>NUCLEOTIDE SEQUENCE [LARGE SCALE GENOMIC DNA]</scope>
    <source>
        <strain evidence="4">CCUG 54518</strain>
    </source>
</reference>
<dbReference type="Proteomes" id="UP001596495">
    <property type="component" value="Unassembled WGS sequence"/>
</dbReference>
<name>A0ABW2RDX3_9BURK</name>
<feature type="region of interest" description="Disordered" evidence="1">
    <location>
        <begin position="463"/>
        <end position="510"/>
    </location>
</feature>
<evidence type="ECO:0000313" key="4">
    <source>
        <dbReference type="Proteomes" id="UP001596495"/>
    </source>
</evidence>
<protein>
    <submittedName>
        <fullName evidence="3">WG repeat-containing protein</fullName>
    </submittedName>
</protein>
<dbReference type="PANTHER" id="PTHR37841:SF1">
    <property type="entry name" value="DUF3298 DOMAIN-CONTAINING PROTEIN"/>
    <property type="match status" value="1"/>
</dbReference>
<dbReference type="InterPro" id="IPR032774">
    <property type="entry name" value="WG_beta_rep"/>
</dbReference>
<organism evidence="3 4">
    <name type="scientific">Hydrogenophaga bisanensis</name>
    <dbReference type="NCBI Taxonomy" id="439611"/>
    <lineage>
        <taxon>Bacteria</taxon>
        <taxon>Pseudomonadati</taxon>
        <taxon>Pseudomonadota</taxon>
        <taxon>Betaproteobacteria</taxon>
        <taxon>Burkholderiales</taxon>
        <taxon>Comamonadaceae</taxon>
        <taxon>Hydrogenophaga</taxon>
    </lineage>
</organism>
<dbReference type="PANTHER" id="PTHR37841">
    <property type="entry name" value="GLR2918 PROTEIN"/>
    <property type="match status" value="1"/>
</dbReference>